<gene>
    <name evidence="1" type="ORF">O3P69_003414</name>
</gene>
<protein>
    <submittedName>
        <fullName evidence="1">Uncharacterized protein</fullName>
    </submittedName>
</protein>
<evidence type="ECO:0000313" key="2">
    <source>
        <dbReference type="Proteomes" id="UP001487740"/>
    </source>
</evidence>
<organism evidence="1 2">
    <name type="scientific">Scylla paramamosain</name>
    <name type="common">Mud crab</name>
    <dbReference type="NCBI Taxonomy" id="85552"/>
    <lineage>
        <taxon>Eukaryota</taxon>
        <taxon>Metazoa</taxon>
        <taxon>Ecdysozoa</taxon>
        <taxon>Arthropoda</taxon>
        <taxon>Crustacea</taxon>
        <taxon>Multicrustacea</taxon>
        <taxon>Malacostraca</taxon>
        <taxon>Eumalacostraca</taxon>
        <taxon>Eucarida</taxon>
        <taxon>Decapoda</taxon>
        <taxon>Pleocyemata</taxon>
        <taxon>Brachyura</taxon>
        <taxon>Eubrachyura</taxon>
        <taxon>Portunoidea</taxon>
        <taxon>Portunidae</taxon>
        <taxon>Portuninae</taxon>
        <taxon>Scylla</taxon>
    </lineage>
</organism>
<keyword evidence="2" id="KW-1185">Reference proteome</keyword>
<accession>A0AAW0UGJ6</accession>
<dbReference type="Proteomes" id="UP001487740">
    <property type="component" value="Unassembled WGS sequence"/>
</dbReference>
<dbReference type="AlphaFoldDB" id="A0AAW0UGJ6"/>
<name>A0AAW0UGJ6_SCYPA</name>
<sequence length="183" mass="20742">MSTQPLKMPQKKPAEMSQKSRLQVCSVVGAWPVPVTNLSTLSFSFCGVRTVYEWRVRRRDTKISPCLSGSYTPATHRYKVITHRYTHSPLHSLTATLIHCYTHSPLHSPLLSYIVTPIHRYTHRYTHSPLHSLTATLTTATLTHRYTHPPLHSLTATFTPLHSSTATLTATLIPLHSHRYTHS</sequence>
<comment type="caution">
    <text evidence="1">The sequence shown here is derived from an EMBL/GenBank/DDBJ whole genome shotgun (WGS) entry which is preliminary data.</text>
</comment>
<evidence type="ECO:0000313" key="1">
    <source>
        <dbReference type="EMBL" id="KAK8399274.1"/>
    </source>
</evidence>
<proteinExistence type="predicted"/>
<reference evidence="1 2" key="1">
    <citation type="submission" date="2023-03" db="EMBL/GenBank/DDBJ databases">
        <title>High-quality genome of Scylla paramamosain provides insights in environmental adaptation.</title>
        <authorList>
            <person name="Zhang L."/>
        </authorList>
    </citation>
    <scope>NUCLEOTIDE SEQUENCE [LARGE SCALE GENOMIC DNA]</scope>
    <source>
        <strain evidence="1">LZ_2023a</strain>
        <tissue evidence="1">Muscle</tissue>
    </source>
</reference>
<dbReference type="EMBL" id="JARAKH010000011">
    <property type="protein sequence ID" value="KAK8399274.1"/>
    <property type="molecule type" value="Genomic_DNA"/>
</dbReference>